<protein>
    <submittedName>
        <fullName evidence="15">START domain protein</fullName>
    </submittedName>
</protein>
<evidence type="ECO:0000256" key="12">
    <source>
        <dbReference type="ARBA" id="ARBA00023136"/>
    </source>
</evidence>
<feature type="domain" description="START" evidence="14">
    <location>
        <begin position="43"/>
        <end position="232"/>
    </location>
</feature>
<dbReference type="Gene3D" id="3.30.530.20">
    <property type="match status" value="1"/>
</dbReference>
<keyword evidence="6" id="KW-0597">Phosphoprotein</keyword>
<dbReference type="GO" id="GO:0006869">
    <property type="term" value="P:lipid transport"/>
    <property type="evidence" value="ECO:0007669"/>
    <property type="project" value="UniProtKB-KW"/>
</dbReference>
<dbReference type="GO" id="GO:0008289">
    <property type="term" value="F:lipid binding"/>
    <property type="evidence" value="ECO:0007669"/>
    <property type="project" value="UniProtKB-KW"/>
</dbReference>
<dbReference type="InterPro" id="IPR023393">
    <property type="entry name" value="START-like_dom_sf"/>
</dbReference>
<keyword evidence="10" id="KW-0969">Cilium</keyword>
<keyword evidence="11" id="KW-0446">Lipid-binding</keyword>
<proteinExistence type="predicted"/>
<evidence type="ECO:0000256" key="2">
    <source>
        <dbReference type="ARBA" id="ARBA00004370"/>
    </source>
</evidence>
<keyword evidence="7" id="KW-0282">Flagellum</keyword>
<evidence type="ECO:0000256" key="5">
    <source>
        <dbReference type="ARBA" id="ARBA00022490"/>
    </source>
</evidence>
<dbReference type="FunFam" id="3.30.530.20:FF:000008">
    <property type="entry name" value="START domain containing 10"/>
    <property type="match status" value="1"/>
</dbReference>
<evidence type="ECO:0000256" key="9">
    <source>
        <dbReference type="ARBA" id="ARBA00023055"/>
    </source>
</evidence>
<comment type="subcellular location">
    <subcellularLocation>
        <location evidence="1">Cell projection</location>
        <location evidence="1">Cilium</location>
        <location evidence="1">Flagellum</location>
    </subcellularLocation>
    <subcellularLocation>
        <location evidence="3">Cytoplasm</location>
    </subcellularLocation>
    <subcellularLocation>
        <location evidence="2">Membrane</location>
    </subcellularLocation>
</comment>
<accession>A0A1V0SI27</accession>
<dbReference type="PROSITE" id="PS50848">
    <property type="entry name" value="START"/>
    <property type="match status" value="1"/>
</dbReference>
<name>A0A1V0SI27_9VIRU</name>
<keyword evidence="9" id="KW-0445">Lipid transport</keyword>
<evidence type="ECO:0000256" key="11">
    <source>
        <dbReference type="ARBA" id="ARBA00023121"/>
    </source>
</evidence>
<evidence type="ECO:0000313" key="15">
    <source>
        <dbReference type="EMBL" id="ARF11372.1"/>
    </source>
</evidence>
<gene>
    <name evidence="15" type="ORF">Klosneuvirus_1_229</name>
</gene>
<evidence type="ECO:0000256" key="7">
    <source>
        <dbReference type="ARBA" id="ARBA00022846"/>
    </source>
</evidence>
<evidence type="ECO:0000256" key="8">
    <source>
        <dbReference type="ARBA" id="ARBA00022990"/>
    </source>
</evidence>
<dbReference type="InterPro" id="IPR002913">
    <property type="entry name" value="START_lipid-bd_dom"/>
</dbReference>
<evidence type="ECO:0000256" key="3">
    <source>
        <dbReference type="ARBA" id="ARBA00004496"/>
    </source>
</evidence>
<keyword evidence="5" id="KW-0963">Cytoplasm</keyword>
<keyword evidence="13" id="KW-0966">Cell projection</keyword>
<evidence type="ECO:0000256" key="1">
    <source>
        <dbReference type="ARBA" id="ARBA00004230"/>
    </source>
</evidence>
<dbReference type="SMART" id="SM00234">
    <property type="entry name" value="START"/>
    <property type="match status" value="1"/>
</dbReference>
<evidence type="ECO:0000256" key="10">
    <source>
        <dbReference type="ARBA" id="ARBA00023069"/>
    </source>
</evidence>
<keyword evidence="8" id="KW-0007">Acetylation</keyword>
<dbReference type="GO" id="GO:0016020">
    <property type="term" value="C:membrane"/>
    <property type="evidence" value="ECO:0007669"/>
    <property type="project" value="UniProtKB-SubCell"/>
</dbReference>
<reference evidence="15" key="1">
    <citation type="journal article" date="2017" name="Science">
        <title>Giant viruses with an expanded complement of translation system components.</title>
        <authorList>
            <person name="Schulz F."/>
            <person name="Yutin N."/>
            <person name="Ivanova N.N."/>
            <person name="Ortega D.R."/>
            <person name="Lee T.K."/>
            <person name="Vierheilig J."/>
            <person name="Daims H."/>
            <person name="Horn M."/>
            <person name="Wagner M."/>
            <person name="Jensen G.J."/>
            <person name="Kyrpides N.C."/>
            <person name="Koonin E.V."/>
            <person name="Woyke T."/>
        </authorList>
    </citation>
    <scope>NUCLEOTIDE SEQUENCE</scope>
    <source>
        <strain evidence="15">KNV1</strain>
    </source>
</reference>
<evidence type="ECO:0000256" key="6">
    <source>
        <dbReference type="ARBA" id="ARBA00022553"/>
    </source>
</evidence>
<sequence>MNNLTKPLTLPSHWNFDFTHGTTTTYPLATTQDIETFRNFAYSTDNWNIIDEKPNSKIWDQTIDNSNVKMVRIWAKINNVKASTLYDVLHDPNYRREWDENMVDGYRIEQLDSNNDIGYYSIKSPFWLVSGRDFCNMRSWFIDNDKEEFIIFNHSVPHKDCPEVNGYVRATSLLTGYLVKPDPDDLNSCILNYITQVDAKGSIPTWIMNNVTTFVAPQFITKISQASLNYNTWKETHNPNNKPWL</sequence>
<dbReference type="SUPFAM" id="SSF55961">
    <property type="entry name" value="Bet v1-like"/>
    <property type="match status" value="1"/>
</dbReference>
<keyword evidence="12" id="KW-0472">Membrane</keyword>
<organism evidence="15">
    <name type="scientific">Klosneuvirus KNV1</name>
    <dbReference type="NCBI Taxonomy" id="1977640"/>
    <lineage>
        <taxon>Viruses</taxon>
        <taxon>Varidnaviria</taxon>
        <taxon>Bamfordvirae</taxon>
        <taxon>Nucleocytoviricota</taxon>
        <taxon>Megaviricetes</taxon>
        <taxon>Imitervirales</taxon>
        <taxon>Mimiviridae</taxon>
        <taxon>Klosneuvirinae</taxon>
        <taxon>Klosneuvirus</taxon>
    </lineage>
</organism>
<dbReference type="EMBL" id="KY684108">
    <property type="protein sequence ID" value="ARF11372.1"/>
    <property type="molecule type" value="Genomic_DNA"/>
</dbReference>
<dbReference type="Pfam" id="PF01852">
    <property type="entry name" value="START"/>
    <property type="match status" value="1"/>
</dbReference>
<evidence type="ECO:0000259" key="14">
    <source>
        <dbReference type="PROSITE" id="PS50848"/>
    </source>
</evidence>
<dbReference type="InterPro" id="IPR051213">
    <property type="entry name" value="START_lipid_transfer"/>
</dbReference>
<dbReference type="PANTHER" id="PTHR19308">
    <property type="entry name" value="PHOSPHATIDYLCHOLINE TRANSFER PROTEIN"/>
    <property type="match status" value="1"/>
</dbReference>
<keyword evidence="4" id="KW-0813">Transport</keyword>
<evidence type="ECO:0000256" key="4">
    <source>
        <dbReference type="ARBA" id="ARBA00022448"/>
    </source>
</evidence>
<dbReference type="PANTHER" id="PTHR19308:SF14">
    <property type="entry name" value="START DOMAIN-CONTAINING PROTEIN"/>
    <property type="match status" value="1"/>
</dbReference>
<evidence type="ECO:0000256" key="13">
    <source>
        <dbReference type="ARBA" id="ARBA00023273"/>
    </source>
</evidence>